<sequence length="141" mass="16038">MNPIDLLPKPENTLQAIDKIMNHVEAPQVREQRISVRQQVLQPIAVQPLNEHFEPIDAPFEALSRDVSVAGVGFFATEAVNTQWLSLDFTACDHASVIVELAHQHRRGPFWIIGCKFLVNWDAANWEDVMDDEFLRHSGQL</sequence>
<dbReference type="RefSeq" id="WP_145417784.1">
    <property type="nucleotide sequence ID" value="NZ_CP036526.1"/>
</dbReference>
<dbReference type="EMBL" id="CP036526">
    <property type="protein sequence ID" value="QDT10284.1"/>
    <property type="molecule type" value="Genomic_DNA"/>
</dbReference>
<evidence type="ECO:0000313" key="2">
    <source>
        <dbReference type="Proteomes" id="UP000319817"/>
    </source>
</evidence>
<organism evidence="1 2">
    <name type="scientific">Stieleria marina</name>
    <dbReference type="NCBI Taxonomy" id="1930275"/>
    <lineage>
        <taxon>Bacteria</taxon>
        <taxon>Pseudomonadati</taxon>
        <taxon>Planctomycetota</taxon>
        <taxon>Planctomycetia</taxon>
        <taxon>Pirellulales</taxon>
        <taxon>Pirellulaceae</taxon>
        <taxon>Stieleria</taxon>
    </lineage>
</organism>
<evidence type="ECO:0000313" key="1">
    <source>
        <dbReference type="EMBL" id="QDT10284.1"/>
    </source>
</evidence>
<gene>
    <name evidence="1" type="ORF">K239x_22400</name>
</gene>
<name>A0A517NT37_9BACT</name>
<dbReference type="AlphaFoldDB" id="A0A517NT37"/>
<dbReference type="Proteomes" id="UP000319817">
    <property type="component" value="Chromosome"/>
</dbReference>
<accession>A0A517NT37</accession>
<evidence type="ECO:0008006" key="3">
    <source>
        <dbReference type="Google" id="ProtNLM"/>
    </source>
</evidence>
<reference evidence="1 2" key="1">
    <citation type="submission" date="2019-02" db="EMBL/GenBank/DDBJ databases">
        <title>Deep-cultivation of Planctomycetes and their phenomic and genomic characterization uncovers novel biology.</title>
        <authorList>
            <person name="Wiegand S."/>
            <person name="Jogler M."/>
            <person name="Boedeker C."/>
            <person name="Pinto D."/>
            <person name="Vollmers J."/>
            <person name="Rivas-Marin E."/>
            <person name="Kohn T."/>
            <person name="Peeters S.H."/>
            <person name="Heuer A."/>
            <person name="Rast P."/>
            <person name="Oberbeckmann S."/>
            <person name="Bunk B."/>
            <person name="Jeske O."/>
            <person name="Meyerdierks A."/>
            <person name="Storesund J.E."/>
            <person name="Kallscheuer N."/>
            <person name="Luecker S."/>
            <person name="Lage O.M."/>
            <person name="Pohl T."/>
            <person name="Merkel B.J."/>
            <person name="Hornburger P."/>
            <person name="Mueller R.-W."/>
            <person name="Bruemmer F."/>
            <person name="Labrenz M."/>
            <person name="Spormann A.M."/>
            <person name="Op den Camp H."/>
            <person name="Overmann J."/>
            <person name="Amann R."/>
            <person name="Jetten M.S.M."/>
            <person name="Mascher T."/>
            <person name="Medema M.H."/>
            <person name="Devos D.P."/>
            <person name="Kaster A.-K."/>
            <person name="Ovreas L."/>
            <person name="Rohde M."/>
            <person name="Galperin M.Y."/>
            <person name="Jogler C."/>
        </authorList>
    </citation>
    <scope>NUCLEOTIDE SEQUENCE [LARGE SCALE GENOMIC DNA]</scope>
    <source>
        <strain evidence="1 2">K23_9</strain>
    </source>
</reference>
<keyword evidence="2" id="KW-1185">Reference proteome</keyword>
<protein>
    <recommendedName>
        <fullName evidence="3">PilZ domain-containing protein</fullName>
    </recommendedName>
</protein>
<proteinExistence type="predicted"/>